<name>A0AAJ0CMJ0_9HYPO</name>
<feature type="chain" id="PRO_5042564811" description="Peptidase S53 activation domain-containing protein" evidence="1">
    <location>
        <begin position="18"/>
        <end position="253"/>
    </location>
</feature>
<comment type="caution">
    <text evidence="3">The sequence shown here is derived from an EMBL/GenBank/DDBJ whole genome shotgun (WGS) entry which is preliminary data.</text>
</comment>
<dbReference type="PANTHER" id="PTHR14218">
    <property type="entry name" value="PROTEASE S8 TRIPEPTIDYL PEPTIDASE I CLN2"/>
    <property type="match status" value="1"/>
</dbReference>
<proteinExistence type="predicted"/>
<dbReference type="AlphaFoldDB" id="A0AAJ0CMJ0"/>
<dbReference type="GO" id="GO:0006508">
    <property type="term" value="P:proteolysis"/>
    <property type="evidence" value="ECO:0007669"/>
    <property type="project" value="TreeGrafter"/>
</dbReference>
<dbReference type="PANTHER" id="PTHR14218:SF19">
    <property type="entry name" value="SERINE PROTEASE AORO, PUTATIVE (AFU_ORTHOLOGUE AFUA_6G10250)-RELATED"/>
    <property type="match status" value="1"/>
</dbReference>
<reference evidence="3" key="1">
    <citation type="submission" date="2023-06" db="EMBL/GenBank/DDBJ databases">
        <title>Conoideocrella luteorostrata (Hypocreales: Clavicipitaceae), a potential biocontrol fungus for elongate hemlock scale in United States Christmas tree production areas.</title>
        <authorList>
            <person name="Barrett H."/>
            <person name="Lovett B."/>
            <person name="Macias A.M."/>
            <person name="Stajich J.E."/>
            <person name="Kasson M.T."/>
        </authorList>
    </citation>
    <scope>NUCLEOTIDE SEQUENCE</scope>
    <source>
        <strain evidence="3">ARSEF 14590</strain>
    </source>
</reference>
<dbReference type="Proteomes" id="UP001251528">
    <property type="component" value="Unassembled WGS sequence"/>
</dbReference>
<gene>
    <name evidence="3" type="ORF">QQS21_006461</name>
</gene>
<dbReference type="InterPro" id="IPR050819">
    <property type="entry name" value="Tripeptidyl-peptidase_I"/>
</dbReference>
<accession>A0AAJ0CMJ0</accession>
<evidence type="ECO:0000313" key="4">
    <source>
        <dbReference type="Proteomes" id="UP001251528"/>
    </source>
</evidence>
<dbReference type="CDD" id="cd11377">
    <property type="entry name" value="Pro-peptidase_S53"/>
    <property type="match status" value="1"/>
</dbReference>
<organism evidence="3 4">
    <name type="scientific">Conoideocrella luteorostrata</name>
    <dbReference type="NCBI Taxonomy" id="1105319"/>
    <lineage>
        <taxon>Eukaryota</taxon>
        <taxon>Fungi</taxon>
        <taxon>Dikarya</taxon>
        <taxon>Ascomycota</taxon>
        <taxon>Pezizomycotina</taxon>
        <taxon>Sordariomycetes</taxon>
        <taxon>Hypocreomycetidae</taxon>
        <taxon>Hypocreales</taxon>
        <taxon>Clavicipitaceae</taxon>
        <taxon>Conoideocrella</taxon>
    </lineage>
</organism>
<evidence type="ECO:0000256" key="1">
    <source>
        <dbReference type="SAM" id="SignalP"/>
    </source>
</evidence>
<sequence length="253" mass="26029">MMNSLVVPALLLAGALAAPGATQGDAAAPVSNSTLVPVLLGMKQNNIDKMMDYVMEVSDPTSPKHGQHYTRDQIAALFTPSDTAIASVNTWLVGAGVPADAIAVSTDKTWVRFASTAGHIDSLFSANLTQPGHGNGRGLTTTTTKKRGVAAGGPAVLKVPPHLAAVLDSAVSSLNTSHSGDAVCSGQGRVRTRPFKGLVSPTSLNNCDELVTPACIRAMYRVPASAAANETKPQAPQGNNILGIFETPGSSYN</sequence>
<keyword evidence="4" id="KW-1185">Reference proteome</keyword>
<dbReference type="GO" id="GO:0008240">
    <property type="term" value="F:tripeptidyl-peptidase activity"/>
    <property type="evidence" value="ECO:0007669"/>
    <property type="project" value="TreeGrafter"/>
</dbReference>
<evidence type="ECO:0000313" key="3">
    <source>
        <dbReference type="EMBL" id="KAK2596114.1"/>
    </source>
</evidence>
<feature type="domain" description="Peptidase S53 activation" evidence="2">
    <location>
        <begin position="18"/>
        <end position="177"/>
    </location>
</feature>
<dbReference type="Pfam" id="PF09286">
    <property type="entry name" value="Pro-kuma_activ"/>
    <property type="match status" value="1"/>
</dbReference>
<dbReference type="GO" id="GO:0004175">
    <property type="term" value="F:endopeptidase activity"/>
    <property type="evidence" value="ECO:0007669"/>
    <property type="project" value="TreeGrafter"/>
</dbReference>
<dbReference type="InterPro" id="IPR015366">
    <property type="entry name" value="S53_propep"/>
</dbReference>
<dbReference type="EMBL" id="JASWJB010000120">
    <property type="protein sequence ID" value="KAK2596114.1"/>
    <property type="molecule type" value="Genomic_DNA"/>
</dbReference>
<protein>
    <recommendedName>
        <fullName evidence="2">Peptidase S53 activation domain-containing protein</fullName>
    </recommendedName>
</protein>
<dbReference type="SUPFAM" id="SSF54897">
    <property type="entry name" value="Protease propeptides/inhibitors"/>
    <property type="match status" value="1"/>
</dbReference>
<evidence type="ECO:0000259" key="2">
    <source>
        <dbReference type="SMART" id="SM00944"/>
    </source>
</evidence>
<feature type="signal peptide" evidence="1">
    <location>
        <begin position="1"/>
        <end position="17"/>
    </location>
</feature>
<dbReference type="SMART" id="SM00944">
    <property type="entry name" value="Pro-kuma_activ"/>
    <property type="match status" value="1"/>
</dbReference>
<keyword evidence="1" id="KW-0732">Signal</keyword>